<dbReference type="Proteomes" id="UP001197247">
    <property type="component" value="Unassembled WGS sequence"/>
</dbReference>
<name>A0ABS5TNJ8_9ACTN</name>
<protein>
    <submittedName>
        <fullName evidence="1">Uncharacterized protein</fullName>
    </submittedName>
</protein>
<keyword evidence="2" id="KW-1185">Reference proteome</keyword>
<sequence>MDTPIPATPDEAAKRARGELWLSTSGSLHQDWHPPRGHTYVRIDEVRGDWVGRRVIRQAEDRTHDRGWYVVAPPQIGAMLPDAPNPASVYVPVVGERAWWEHVIGGAAVRPERWVRVERVWLDESEDPAPR</sequence>
<evidence type="ECO:0000313" key="2">
    <source>
        <dbReference type="Proteomes" id="UP001197247"/>
    </source>
</evidence>
<comment type="caution">
    <text evidence="1">The sequence shown here is derived from an EMBL/GenBank/DDBJ whole genome shotgun (WGS) entry which is preliminary data.</text>
</comment>
<dbReference type="RefSeq" id="WP_214158147.1">
    <property type="nucleotide sequence ID" value="NZ_JAHBAY010000010.1"/>
</dbReference>
<organism evidence="1 2">
    <name type="scientific">Kineosporia corallincola</name>
    <dbReference type="NCBI Taxonomy" id="2835133"/>
    <lineage>
        <taxon>Bacteria</taxon>
        <taxon>Bacillati</taxon>
        <taxon>Actinomycetota</taxon>
        <taxon>Actinomycetes</taxon>
        <taxon>Kineosporiales</taxon>
        <taxon>Kineosporiaceae</taxon>
        <taxon>Kineosporia</taxon>
    </lineage>
</organism>
<evidence type="ECO:0000313" key="1">
    <source>
        <dbReference type="EMBL" id="MBT0771776.1"/>
    </source>
</evidence>
<accession>A0ABS5TNJ8</accession>
<gene>
    <name evidence="1" type="ORF">KIH74_22740</name>
</gene>
<proteinExistence type="predicted"/>
<dbReference type="EMBL" id="JAHBAY010000010">
    <property type="protein sequence ID" value="MBT0771776.1"/>
    <property type="molecule type" value="Genomic_DNA"/>
</dbReference>
<reference evidence="1 2" key="1">
    <citation type="submission" date="2021-05" db="EMBL/GenBank/DDBJ databases">
        <title>Kineosporia and Streptomyces sp. nov. two new marine actinobacteria isolated from Coral.</title>
        <authorList>
            <person name="Buangrab K."/>
            <person name="Sutthacheep M."/>
            <person name="Yeemin T."/>
            <person name="Harunari E."/>
            <person name="Igarashi Y."/>
            <person name="Kanchanasin P."/>
            <person name="Tanasupawat S."/>
            <person name="Phongsopitanun W."/>
        </authorList>
    </citation>
    <scope>NUCLEOTIDE SEQUENCE [LARGE SCALE GENOMIC DNA]</scope>
    <source>
        <strain evidence="1 2">J2-2</strain>
    </source>
</reference>